<dbReference type="PANTHER" id="PTHR34070">
    <property type="entry name" value="ARMADILLO-TYPE FOLD"/>
    <property type="match status" value="1"/>
</dbReference>
<dbReference type="PANTHER" id="PTHR34070:SF1">
    <property type="entry name" value="DNA ALKYLATION REPAIR PROTEIN"/>
    <property type="match status" value="1"/>
</dbReference>
<dbReference type="SUPFAM" id="SSF48371">
    <property type="entry name" value="ARM repeat"/>
    <property type="match status" value="1"/>
</dbReference>
<organism evidence="1">
    <name type="scientific">termite gut metagenome</name>
    <dbReference type="NCBI Taxonomy" id="433724"/>
    <lineage>
        <taxon>unclassified sequences</taxon>
        <taxon>metagenomes</taxon>
        <taxon>organismal metagenomes</taxon>
    </lineage>
</organism>
<accession>A0A5J4R8M4</accession>
<evidence type="ECO:0000313" key="1">
    <source>
        <dbReference type="EMBL" id="KAA6330447.1"/>
    </source>
</evidence>
<dbReference type="EMBL" id="SNRY01001502">
    <property type="protein sequence ID" value="KAA6330447.1"/>
    <property type="molecule type" value="Genomic_DNA"/>
</dbReference>
<gene>
    <name evidence="1" type="ORF">EZS27_020846</name>
</gene>
<proteinExistence type="predicted"/>
<dbReference type="Gene3D" id="1.25.10.90">
    <property type="match status" value="1"/>
</dbReference>
<dbReference type="InterPro" id="IPR014825">
    <property type="entry name" value="DNA_alkylation"/>
</dbReference>
<sequence>MESKAIEIKQELEKYIDAVKREYLPKFFKTGKRQYGEGDKFLGVIVPNTRLVAKKYKDESFETTAELLQSEWHECRLCALLMLVERFKKSDEEGRSSIYNFYLSQTKRINNWDLVDLSAPNIVGTYLLDKSRDNLYSLAASPLLWDQRIAVVSTITLIKNNDFIDIIRLSEMLLNHKHDLMHKAVGWMLREMGKKDNELLVQFLEKHAAVMPRTTLRYAIEKFEEEERRYYMGLKKK</sequence>
<reference evidence="1" key="1">
    <citation type="submission" date="2019-03" db="EMBL/GenBank/DDBJ databases">
        <title>Single cell metagenomics reveals metabolic interactions within the superorganism composed of flagellate Streblomastix strix and complex community of Bacteroidetes bacteria on its surface.</title>
        <authorList>
            <person name="Treitli S.C."/>
            <person name="Kolisko M."/>
            <person name="Husnik F."/>
            <person name="Keeling P."/>
            <person name="Hampl V."/>
        </authorList>
    </citation>
    <scope>NUCLEOTIDE SEQUENCE</scope>
    <source>
        <strain evidence="1">STM</strain>
    </source>
</reference>
<dbReference type="Pfam" id="PF08713">
    <property type="entry name" value="DNA_alkylation"/>
    <property type="match status" value="1"/>
</dbReference>
<evidence type="ECO:0008006" key="2">
    <source>
        <dbReference type="Google" id="ProtNLM"/>
    </source>
</evidence>
<dbReference type="InterPro" id="IPR016024">
    <property type="entry name" value="ARM-type_fold"/>
</dbReference>
<comment type="caution">
    <text evidence="1">The sequence shown here is derived from an EMBL/GenBank/DDBJ whole genome shotgun (WGS) entry which is preliminary data.</text>
</comment>
<dbReference type="AlphaFoldDB" id="A0A5J4R8M4"/>
<protein>
    <recommendedName>
        <fullName evidence="2">DNA alkylation repair enzyme</fullName>
    </recommendedName>
</protein>
<dbReference type="CDD" id="cd06561">
    <property type="entry name" value="AlkD_like"/>
    <property type="match status" value="1"/>
</dbReference>
<name>A0A5J4R8M4_9ZZZZ</name>